<sequence>MRFPSAINSIVKSLCPTPLFLAGTGKSASYSGRIPTRNRPSSRASNYSDGNDDSRPVVAGTNLVLGRSDRDSAGAVPPIAVTVPVAQALPESQLTNPFEDSQETHVSGTQLPPLPPPVAGSVSSVNSSGSSHSGSNYSTPKKTGSDDQVPSSSSSDESVPKDTPRSLIFFEDVEEYNGTYAAEEFSVHLRIMHFLRGRKIDQVTRQNVEICLLIEARGSVTSERTTTVAVRNRMMLERYHNLLRGFSPSDFARPSLATEMTQCLYNAKKDMTGDRLWKKFEDWRKELRTKYFPKLPKNLATIPSGHQLMDVYKIFVIHRFREEYEAKCKGLSDEEIVQLT</sequence>
<feature type="compositionally biased region" description="Polar residues" evidence="1">
    <location>
        <begin position="38"/>
        <end position="49"/>
    </location>
</feature>
<feature type="region of interest" description="Disordered" evidence="1">
    <location>
        <begin position="97"/>
        <end position="162"/>
    </location>
</feature>
<protein>
    <submittedName>
        <fullName evidence="2">Uncharacterized protein</fullName>
    </submittedName>
</protein>
<organism evidence="2 3">
    <name type="scientific">Cyclotella cryptica</name>
    <dbReference type="NCBI Taxonomy" id="29204"/>
    <lineage>
        <taxon>Eukaryota</taxon>
        <taxon>Sar</taxon>
        <taxon>Stramenopiles</taxon>
        <taxon>Ochrophyta</taxon>
        <taxon>Bacillariophyta</taxon>
        <taxon>Coscinodiscophyceae</taxon>
        <taxon>Thalassiosirophycidae</taxon>
        <taxon>Stephanodiscales</taxon>
        <taxon>Stephanodiscaceae</taxon>
        <taxon>Cyclotella</taxon>
    </lineage>
</organism>
<reference evidence="2 3" key="1">
    <citation type="journal article" date="2020" name="G3 (Bethesda)">
        <title>Improved Reference Genome for Cyclotella cryptica CCMP332, a Model for Cell Wall Morphogenesis, Salinity Adaptation, and Lipid Production in Diatoms (Bacillariophyta).</title>
        <authorList>
            <person name="Roberts W.R."/>
            <person name="Downey K.M."/>
            <person name="Ruck E.C."/>
            <person name="Traller J.C."/>
            <person name="Alverson A.J."/>
        </authorList>
    </citation>
    <scope>NUCLEOTIDE SEQUENCE [LARGE SCALE GENOMIC DNA]</scope>
    <source>
        <strain evidence="2 3">CCMP332</strain>
    </source>
</reference>
<name>A0ABD3Q493_9STRA</name>
<evidence type="ECO:0000313" key="2">
    <source>
        <dbReference type="EMBL" id="KAL3794764.1"/>
    </source>
</evidence>
<keyword evidence="3" id="KW-1185">Reference proteome</keyword>
<proteinExistence type="predicted"/>
<evidence type="ECO:0000256" key="1">
    <source>
        <dbReference type="SAM" id="MobiDB-lite"/>
    </source>
</evidence>
<accession>A0ABD3Q493</accession>
<feature type="compositionally biased region" description="Low complexity" evidence="1">
    <location>
        <begin position="119"/>
        <end position="157"/>
    </location>
</feature>
<dbReference type="AlphaFoldDB" id="A0ABD3Q493"/>
<feature type="region of interest" description="Disordered" evidence="1">
    <location>
        <begin position="26"/>
        <end position="58"/>
    </location>
</feature>
<comment type="caution">
    <text evidence="2">The sequence shown here is derived from an EMBL/GenBank/DDBJ whole genome shotgun (WGS) entry which is preliminary data.</text>
</comment>
<gene>
    <name evidence="2" type="ORF">HJC23_012774</name>
</gene>
<evidence type="ECO:0000313" key="3">
    <source>
        <dbReference type="Proteomes" id="UP001516023"/>
    </source>
</evidence>
<dbReference type="EMBL" id="JABMIG020000077">
    <property type="protein sequence ID" value="KAL3794764.1"/>
    <property type="molecule type" value="Genomic_DNA"/>
</dbReference>
<dbReference type="Proteomes" id="UP001516023">
    <property type="component" value="Unassembled WGS sequence"/>
</dbReference>